<reference evidence="9 10" key="1">
    <citation type="journal article" date="2012" name="J. Bacteriol.">
        <title>Genome sequence of 'Candidatus Methanomethylophilus alvus' Mx1201, a methanogenic archaeon from the human gut belonging to a seventh order of methanogens.</title>
        <authorList>
            <person name="Borrel G."/>
            <person name="Harris H.M."/>
            <person name="Tottey W."/>
            <person name="Mihajlovski A."/>
            <person name="Parisot N."/>
            <person name="Peyretaillade E."/>
            <person name="Peyret P."/>
            <person name="Gribaldo S."/>
            <person name="O'Toole P.W."/>
            <person name="Brugere J.F."/>
        </authorList>
    </citation>
    <scope>NUCLEOTIDE SEQUENCE [LARGE SCALE GENOMIC DNA]</scope>
    <source>
        <strain evidence="9 10">Mx1201</strain>
    </source>
</reference>
<dbReference type="Proteomes" id="UP000012672">
    <property type="component" value="Chromosome"/>
</dbReference>
<name>M9SCF4_METAX</name>
<keyword evidence="10" id="KW-1185">Reference proteome</keyword>
<evidence type="ECO:0000256" key="5">
    <source>
        <dbReference type="ARBA" id="ARBA00022692"/>
    </source>
</evidence>
<dbReference type="InterPro" id="IPR000522">
    <property type="entry name" value="ABC_transptr_permease_BtuC"/>
</dbReference>
<dbReference type="EMBL" id="CP004049">
    <property type="protein sequence ID" value="AGI85956.2"/>
    <property type="molecule type" value="Genomic_DNA"/>
</dbReference>
<dbReference type="InParanoid" id="M9SCF4"/>
<feature type="transmembrane region" description="Helical" evidence="8">
    <location>
        <begin position="217"/>
        <end position="240"/>
    </location>
</feature>
<dbReference type="GeneID" id="41321993"/>
<comment type="similarity">
    <text evidence="2">Belongs to the binding-protein-dependent transport system permease family. FecCD subfamily.</text>
</comment>
<sequence length="361" mass="38975">MGDNDESTQMKKEYGHYTFRKVVFISVSIILVFILFWVSLCVGTRSLSIDQVYSLFWDHVNGIVYPTNSQEWFDDRIVWEYRVPRALFAIIAGVSLAVAGSVMQSVMKNPLADPYTTGVSSGALFGVAVAIVLGLAVGSGGIEGIGVVINAMIFAMVPVVVIVLMAPFFKKSPASLILAGVAVSYLFNSLTSLLLITTDAATLHMVYIWQIGSLADLTWDAIPLTFLITLAGLLIVLPLANKLNLMSLDDKTAKSMGLDVENLRILCLCILSLMATVVISYVGVIGFVGLVVPHIVRLILGSDNKYTLPATAAFGALFLLGCDIISRAIDVSAAIPVGVVTSFVGAPIFLYLIIRQKRTMW</sequence>
<keyword evidence="5 8" id="KW-0812">Transmembrane</keyword>
<keyword evidence="4" id="KW-1003">Cell membrane</keyword>
<evidence type="ECO:0000256" key="8">
    <source>
        <dbReference type="SAM" id="Phobius"/>
    </source>
</evidence>
<accession>M9SCF4</accession>
<dbReference type="PANTHER" id="PTHR30472:SF25">
    <property type="entry name" value="ABC TRANSPORTER PERMEASE PROTEIN MJ0876-RELATED"/>
    <property type="match status" value="1"/>
</dbReference>
<dbReference type="Pfam" id="PF01032">
    <property type="entry name" value="FecCD"/>
    <property type="match status" value="1"/>
</dbReference>
<dbReference type="InterPro" id="IPR037294">
    <property type="entry name" value="ABC_BtuC-like"/>
</dbReference>
<protein>
    <submittedName>
        <fullName evidence="9">Transport system permease protein</fullName>
    </submittedName>
</protein>
<feature type="transmembrane region" description="Helical" evidence="8">
    <location>
        <begin position="86"/>
        <end position="107"/>
    </location>
</feature>
<dbReference type="eggNOG" id="arCOG01007">
    <property type="taxonomic scope" value="Archaea"/>
</dbReference>
<evidence type="ECO:0000256" key="2">
    <source>
        <dbReference type="ARBA" id="ARBA00007935"/>
    </source>
</evidence>
<feature type="transmembrane region" description="Helical" evidence="8">
    <location>
        <begin position="22"/>
        <end position="42"/>
    </location>
</feature>
<evidence type="ECO:0000256" key="6">
    <source>
        <dbReference type="ARBA" id="ARBA00022989"/>
    </source>
</evidence>
<feature type="transmembrane region" description="Helical" evidence="8">
    <location>
        <begin position="145"/>
        <end position="169"/>
    </location>
</feature>
<comment type="subcellular location">
    <subcellularLocation>
        <location evidence="1">Cell membrane</location>
        <topology evidence="1">Multi-pass membrane protein</topology>
    </subcellularLocation>
</comment>
<evidence type="ECO:0000256" key="1">
    <source>
        <dbReference type="ARBA" id="ARBA00004651"/>
    </source>
</evidence>
<feature type="transmembrane region" description="Helical" evidence="8">
    <location>
        <begin position="335"/>
        <end position="354"/>
    </location>
</feature>
<keyword evidence="6 8" id="KW-1133">Transmembrane helix</keyword>
<evidence type="ECO:0000256" key="3">
    <source>
        <dbReference type="ARBA" id="ARBA00022448"/>
    </source>
</evidence>
<keyword evidence="7 8" id="KW-0472">Membrane</keyword>
<feature type="transmembrane region" description="Helical" evidence="8">
    <location>
        <begin position="308"/>
        <end position="329"/>
    </location>
</feature>
<dbReference type="GO" id="GO:0005886">
    <property type="term" value="C:plasma membrane"/>
    <property type="evidence" value="ECO:0007669"/>
    <property type="project" value="UniProtKB-SubCell"/>
</dbReference>
<evidence type="ECO:0000313" key="9">
    <source>
        <dbReference type="EMBL" id="AGI85956.2"/>
    </source>
</evidence>
<dbReference type="PANTHER" id="PTHR30472">
    <property type="entry name" value="FERRIC ENTEROBACTIN TRANSPORT SYSTEM PERMEASE PROTEIN"/>
    <property type="match status" value="1"/>
</dbReference>
<organism evidence="9 10">
    <name type="scientific">Methanomethylophilus alvi (strain Mx1201)</name>
    <dbReference type="NCBI Taxonomy" id="1236689"/>
    <lineage>
        <taxon>Archaea</taxon>
        <taxon>Methanobacteriati</taxon>
        <taxon>Thermoplasmatota</taxon>
        <taxon>Thermoplasmata</taxon>
        <taxon>Methanomassiliicoccales</taxon>
        <taxon>Methanomethylophilaceae</taxon>
        <taxon>Methanomethylophilus</taxon>
    </lineage>
</organism>
<feature type="transmembrane region" description="Helical" evidence="8">
    <location>
        <begin position="263"/>
        <end position="296"/>
    </location>
</feature>
<gene>
    <name evidence="9" type="ORF">MMALV_12240</name>
</gene>
<evidence type="ECO:0000313" key="10">
    <source>
        <dbReference type="Proteomes" id="UP000012672"/>
    </source>
</evidence>
<dbReference type="GO" id="GO:0022857">
    <property type="term" value="F:transmembrane transporter activity"/>
    <property type="evidence" value="ECO:0007669"/>
    <property type="project" value="InterPro"/>
</dbReference>
<evidence type="ECO:0000256" key="7">
    <source>
        <dbReference type="ARBA" id="ARBA00023136"/>
    </source>
</evidence>
<keyword evidence="3" id="KW-0813">Transport</keyword>
<dbReference type="Gene3D" id="1.10.3470.10">
    <property type="entry name" value="ABC transporter involved in vitamin B12 uptake, BtuC"/>
    <property type="match status" value="1"/>
</dbReference>
<dbReference type="FunFam" id="1.10.3470.10:FF:000001">
    <property type="entry name" value="Vitamin B12 ABC transporter permease BtuC"/>
    <property type="match status" value="1"/>
</dbReference>
<dbReference type="STRING" id="1236689.MMALV_12240"/>
<dbReference type="CDD" id="cd06550">
    <property type="entry name" value="TM_ABC_iron-siderophores_like"/>
    <property type="match status" value="1"/>
</dbReference>
<dbReference type="KEGG" id="max:MMALV_12240"/>
<dbReference type="SUPFAM" id="SSF81345">
    <property type="entry name" value="ABC transporter involved in vitamin B12 uptake, BtuC"/>
    <property type="match status" value="1"/>
</dbReference>
<dbReference type="HOGENOM" id="CLU_013016_0_0_2"/>
<dbReference type="RefSeq" id="WP_048097844.1">
    <property type="nucleotide sequence ID" value="NC_020913.1"/>
</dbReference>
<feature type="transmembrane region" description="Helical" evidence="8">
    <location>
        <begin position="175"/>
        <end position="196"/>
    </location>
</feature>
<dbReference type="AlphaFoldDB" id="M9SCF4"/>
<evidence type="ECO:0000256" key="4">
    <source>
        <dbReference type="ARBA" id="ARBA00022475"/>
    </source>
</evidence>
<dbReference type="GO" id="GO:0033214">
    <property type="term" value="P:siderophore-iron import into cell"/>
    <property type="evidence" value="ECO:0007669"/>
    <property type="project" value="TreeGrafter"/>
</dbReference>
<feature type="transmembrane region" description="Helical" evidence="8">
    <location>
        <begin position="119"/>
        <end position="138"/>
    </location>
</feature>
<proteinExistence type="inferred from homology"/>